<feature type="compositionally biased region" description="Polar residues" evidence="1">
    <location>
        <begin position="250"/>
        <end position="259"/>
    </location>
</feature>
<sequence length="271" mass="30993">MELELGIMPTKLQSLPHHTSVIHKYVETLVCRLKLIREPSNTSKVIAFEGKATVHENCFRHLGVPRVPAAPASSTLRLFANLRRRRLTEGRVSAGTHHTVPLHREAHSRVVPNAAVCPCDDRHRSLLLLHVMRHHKSRTPLPRQHTLAPFLGNFALDALLRRLHVIPKPARHEPLNNKPHRHRHGEVRTRHRDKTHSRNTRCAHGANFTLVTESHGNKQPCCCLLIYFLPFYFPLLLMNFTLPRCPLQAAKSSPPTEQKGNQRKKKNSKNK</sequence>
<proteinExistence type="predicted"/>
<evidence type="ECO:0000256" key="1">
    <source>
        <dbReference type="SAM" id="MobiDB-lite"/>
    </source>
</evidence>
<keyword evidence="3" id="KW-1185">Reference proteome</keyword>
<comment type="caution">
    <text evidence="2">The sequence shown here is derived from an EMBL/GenBank/DDBJ whole genome shotgun (WGS) entry which is preliminary data.</text>
</comment>
<gene>
    <name evidence="2" type="ORF">TRSC58_00215</name>
</gene>
<protein>
    <submittedName>
        <fullName evidence="2">Uncharacterized protein</fullName>
    </submittedName>
</protein>
<feature type="compositionally biased region" description="Basic residues" evidence="1">
    <location>
        <begin position="178"/>
        <end position="198"/>
    </location>
</feature>
<accession>A0A061JAU8</accession>
<feature type="region of interest" description="Disordered" evidence="1">
    <location>
        <begin position="249"/>
        <end position="271"/>
    </location>
</feature>
<reference evidence="2 3" key="1">
    <citation type="submission" date="2013-07" db="EMBL/GenBank/DDBJ databases">
        <authorList>
            <person name="Stoco P.H."/>
            <person name="Wagner G."/>
            <person name="Gerber A."/>
            <person name="Zaha A."/>
            <person name="Thompson C."/>
            <person name="Bartholomeu D.C."/>
            <person name="Luckemeyer D.D."/>
            <person name="Bahia D."/>
            <person name="Loreto E."/>
            <person name="Prestes E.B."/>
            <person name="Lima F.M."/>
            <person name="Rodrigues-Luiz G."/>
            <person name="Vallejo G.A."/>
            <person name="Filho J.F."/>
            <person name="Monteiro K.M."/>
            <person name="Tyler K.M."/>
            <person name="de Almeida L.G."/>
            <person name="Ortiz M.F."/>
            <person name="Siervo M.A."/>
            <person name="de Moraes M.H."/>
            <person name="Cunha O.L."/>
            <person name="Mendonca-Neto R."/>
            <person name="Silva R."/>
            <person name="Teixeira S.M."/>
            <person name="Murta S.M."/>
            <person name="Sincero T.C."/>
            <person name="Mendes T.A."/>
            <person name="Urmenyi T.P."/>
            <person name="Silva V.G."/>
            <person name="da Rocha W.D."/>
            <person name="Andersson B."/>
            <person name="Romanha A.J."/>
            <person name="Steindel M."/>
            <person name="de Vasconcelos A.T."/>
            <person name="Grisard E.C."/>
        </authorList>
    </citation>
    <scope>NUCLEOTIDE SEQUENCE [LARGE SCALE GENOMIC DNA]</scope>
    <source>
        <strain evidence="2 3">SC58</strain>
    </source>
</reference>
<dbReference type="Proteomes" id="UP000031737">
    <property type="component" value="Unassembled WGS sequence"/>
</dbReference>
<evidence type="ECO:0000313" key="2">
    <source>
        <dbReference type="EMBL" id="ESL12024.1"/>
    </source>
</evidence>
<dbReference type="VEuPathDB" id="TriTrypDB:TRSC58_00215"/>
<name>A0A061JAU8_TRYRA</name>
<feature type="region of interest" description="Disordered" evidence="1">
    <location>
        <begin position="170"/>
        <end position="198"/>
    </location>
</feature>
<dbReference type="AlphaFoldDB" id="A0A061JAU8"/>
<evidence type="ECO:0000313" key="3">
    <source>
        <dbReference type="Proteomes" id="UP000031737"/>
    </source>
</evidence>
<organism evidence="2 3">
    <name type="scientific">Trypanosoma rangeli SC58</name>
    <dbReference type="NCBI Taxonomy" id="429131"/>
    <lineage>
        <taxon>Eukaryota</taxon>
        <taxon>Discoba</taxon>
        <taxon>Euglenozoa</taxon>
        <taxon>Kinetoplastea</taxon>
        <taxon>Metakinetoplastina</taxon>
        <taxon>Trypanosomatida</taxon>
        <taxon>Trypanosomatidae</taxon>
        <taxon>Trypanosoma</taxon>
        <taxon>Herpetosoma</taxon>
    </lineage>
</organism>
<dbReference type="EMBL" id="AUPL01000215">
    <property type="protein sequence ID" value="ESL12024.1"/>
    <property type="molecule type" value="Genomic_DNA"/>
</dbReference>
<feature type="compositionally biased region" description="Basic residues" evidence="1">
    <location>
        <begin position="261"/>
        <end position="271"/>
    </location>
</feature>